<dbReference type="AlphaFoldDB" id="A0A5M3Y9H7"/>
<dbReference type="GeneID" id="83620072"/>
<keyword evidence="4" id="KW-1185">Reference proteome</keyword>
<accession>A0A5M3Y9H7</accession>
<reference evidence="2" key="2">
    <citation type="submission" date="2019-10" db="EMBL/GenBank/DDBJ databases">
        <title>Draft genome sequence of Rhodococcus aetherivorans JCM 14343.</title>
        <authorList>
            <person name="Inoue D."/>
            <person name="Nakazawa M."/>
            <person name="Yamamoto N."/>
            <person name="Sei K."/>
            <person name="Ike M."/>
        </authorList>
    </citation>
    <scope>NUCLEOTIDE SEQUENCE</scope>
    <source>
        <strain evidence="2">JCM 14343</strain>
    </source>
</reference>
<gene>
    <name evidence="3" type="ORF">OCS65_06605</name>
    <name evidence="2" type="ORF">RAJCM14343_2132</name>
</gene>
<feature type="region of interest" description="Disordered" evidence="1">
    <location>
        <begin position="146"/>
        <end position="171"/>
    </location>
</feature>
<evidence type="ECO:0000313" key="5">
    <source>
        <dbReference type="Proteomes" id="UP001163947"/>
    </source>
</evidence>
<reference evidence="3" key="3">
    <citation type="submission" date="2022-09" db="EMBL/GenBank/DDBJ databases">
        <title>The genome sequence of Rhodococcus aetherivorans N1.</title>
        <authorList>
            <person name="Jiang W."/>
        </authorList>
    </citation>
    <scope>NUCLEOTIDE SEQUENCE</scope>
    <source>
        <strain evidence="3">N1</strain>
    </source>
</reference>
<proteinExistence type="predicted"/>
<reference evidence="2 4" key="1">
    <citation type="journal article" date="2018" name="Biodegradation">
        <title>1,4-Dioxane degradation characteristics of Rhodococcus aetherivorans JCM 14343.</title>
        <authorList>
            <person name="Inoue D."/>
            <person name="Tsunoda T."/>
            <person name="Yamamoto N."/>
            <person name="Ike M."/>
            <person name="Sei K."/>
        </authorList>
    </citation>
    <scope>NUCLEOTIDE SEQUENCE [LARGE SCALE GENOMIC DNA]</scope>
    <source>
        <strain evidence="2 4">JCM 14343</strain>
    </source>
</reference>
<evidence type="ECO:0000313" key="2">
    <source>
        <dbReference type="EMBL" id="GES36878.1"/>
    </source>
</evidence>
<dbReference type="Proteomes" id="UP001163947">
    <property type="component" value="Chromosome"/>
</dbReference>
<name>A0A5M3Y9H7_9NOCA</name>
<evidence type="ECO:0008006" key="6">
    <source>
        <dbReference type="Google" id="ProtNLM"/>
    </source>
</evidence>
<protein>
    <recommendedName>
        <fullName evidence="6">Long-chain-fatty-acid--CoA ligase</fullName>
    </recommendedName>
</protein>
<organism evidence="3 5">
    <name type="scientific">Rhodococcus aetherivorans</name>
    <dbReference type="NCBI Taxonomy" id="191292"/>
    <lineage>
        <taxon>Bacteria</taxon>
        <taxon>Bacillati</taxon>
        <taxon>Actinomycetota</taxon>
        <taxon>Actinomycetes</taxon>
        <taxon>Mycobacteriales</taxon>
        <taxon>Nocardiaceae</taxon>
        <taxon>Rhodococcus</taxon>
    </lineage>
</organism>
<dbReference type="Proteomes" id="UP000325466">
    <property type="component" value="Unassembled WGS sequence"/>
</dbReference>
<evidence type="ECO:0000256" key="1">
    <source>
        <dbReference type="SAM" id="MobiDB-lite"/>
    </source>
</evidence>
<dbReference type="RefSeq" id="WP_043798488.1">
    <property type="nucleotide sequence ID" value="NZ_BAAAYP010000020.1"/>
</dbReference>
<dbReference type="EMBL" id="CP106982">
    <property type="protein sequence ID" value="UYF95429.1"/>
    <property type="molecule type" value="Genomic_DNA"/>
</dbReference>
<sequence length="171" mass="17869">MTESTRHGIAPHHIVDHLAAAGVGCGDAVLVCIGDRRTREAVIDNANSAGHAVLVPLVAPDRPGIEDLAVAVGAAAVVTDRSVPLPLHPRALLASTSPPSGAASPPSEDIHGWGVSMHRRWILHPVPQCRAFVWCRIPAGWHVDPSTVGRPPRWAQRRSASGSPGHPGGSL</sequence>
<evidence type="ECO:0000313" key="4">
    <source>
        <dbReference type="Proteomes" id="UP000325466"/>
    </source>
</evidence>
<evidence type="ECO:0000313" key="3">
    <source>
        <dbReference type="EMBL" id="UYF95429.1"/>
    </source>
</evidence>
<dbReference type="EMBL" id="BLAH01000076">
    <property type="protein sequence ID" value="GES36878.1"/>
    <property type="molecule type" value="Genomic_DNA"/>
</dbReference>